<proteinExistence type="predicted"/>
<dbReference type="SUPFAM" id="SSF56672">
    <property type="entry name" value="DNA/RNA polymerases"/>
    <property type="match status" value="1"/>
</dbReference>
<protein>
    <submittedName>
        <fullName evidence="2">Group II intron reverse transcriptase/maturase</fullName>
    </submittedName>
</protein>
<dbReference type="PANTHER" id="PTHR33642:SF4">
    <property type="entry name" value="COX1_OXI3 INTRON 1 PROTEIN-RELATED"/>
    <property type="match status" value="1"/>
</dbReference>
<dbReference type="EMBL" id="JBHMAF010000136">
    <property type="protein sequence ID" value="MFB9760370.1"/>
    <property type="molecule type" value="Genomic_DNA"/>
</dbReference>
<feature type="domain" description="Reverse transcriptase" evidence="1">
    <location>
        <begin position="71"/>
        <end position="362"/>
    </location>
</feature>
<feature type="non-terminal residue" evidence="2">
    <location>
        <position position="532"/>
    </location>
</feature>
<keyword evidence="2" id="KW-0548">Nucleotidyltransferase</keyword>
<keyword evidence="2" id="KW-0695">RNA-directed DNA polymerase</keyword>
<dbReference type="InterPro" id="IPR043502">
    <property type="entry name" value="DNA/RNA_pol_sf"/>
</dbReference>
<reference evidence="2 3" key="1">
    <citation type="submission" date="2024-09" db="EMBL/GenBank/DDBJ databases">
        <authorList>
            <person name="Sun Q."/>
            <person name="Mori K."/>
        </authorList>
    </citation>
    <scope>NUCLEOTIDE SEQUENCE [LARGE SCALE GENOMIC DNA]</scope>
    <source>
        <strain evidence="2 3">JCM 11201</strain>
    </source>
</reference>
<dbReference type="InterPro" id="IPR000477">
    <property type="entry name" value="RT_dom"/>
</dbReference>
<dbReference type="GO" id="GO:0003964">
    <property type="term" value="F:RNA-directed DNA polymerase activity"/>
    <property type="evidence" value="ECO:0007669"/>
    <property type="project" value="UniProtKB-KW"/>
</dbReference>
<dbReference type="Proteomes" id="UP001589609">
    <property type="component" value="Unassembled WGS sequence"/>
</dbReference>
<gene>
    <name evidence="2" type="ORF">ACFFMS_18740</name>
</gene>
<name>A0ABV5WJ52_9BACI</name>
<comment type="caution">
    <text evidence="2">The sequence shown here is derived from an EMBL/GenBank/DDBJ whole genome shotgun (WGS) entry which is preliminary data.</text>
</comment>
<dbReference type="PROSITE" id="PS50878">
    <property type="entry name" value="RT_POL"/>
    <property type="match status" value="1"/>
</dbReference>
<dbReference type="InterPro" id="IPR024937">
    <property type="entry name" value="Domain_X"/>
</dbReference>
<evidence type="ECO:0000313" key="3">
    <source>
        <dbReference type="Proteomes" id="UP001589609"/>
    </source>
</evidence>
<dbReference type="Pfam" id="PF01348">
    <property type="entry name" value="Intron_maturas2"/>
    <property type="match status" value="1"/>
</dbReference>
<keyword evidence="2" id="KW-0808">Transferase</keyword>
<dbReference type="RefSeq" id="WP_379950688.1">
    <property type="nucleotide sequence ID" value="NZ_JBHMAF010000136.1"/>
</dbReference>
<dbReference type="PANTHER" id="PTHR33642">
    <property type="entry name" value="COX1/OXI3 INTRON 1 PROTEIN-RELATED"/>
    <property type="match status" value="1"/>
</dbReference>
<evidence type="ECO:0000259" key="1">
    <source>
        <dbReference type="PROSITE" id="PS50878"/>
    </source>
</evidence>
<dbReference type="Pfam" id="PF00078">
    <property type="entry name" value="RVT_1"/>
    <property type="match status" value="1"/>
</dbReference>
<evidence type="ECO:0000313" key="2">
    <source>
        <dbReference type="EMBL" id="MFB9760370.1"/>
    </source>
</evidence>
<sequence length="532" mass="61685">MSQTALQRLEVLQRLNGKNRNWVNKEVYRLLYKKDLYVIAYERIKSKPGNMTPGTDNGTIDGFSSKWIDSIIQDLKIEKFQFKPVRRTEIPKPNGGKRKLGIPTIRDKIVQEVMRMILETIYDSPKGAYFHKSSHGFRPDRGTHTALKEYRQKWQATNWIIEGDIKGYFDNIDHHTLINILKKKIQDEKFIRLIWKLLRAGYMEFSTFANSLIGAPQGGIVSPILANVYLNELDNKAEELKSNFNKGKSKRRNPEYGRIASKRGYYLKKSGGKTTPEIKELTEKMRSMSWGIPNDPEFIRLRYIRYADDWILGICGSLELAKQIKEELKLFLQRELKLTLSEEKTKITHAQTGQAHFLGTDLSNGRNGGHVFVTTTTNRAYRHYKSRAGKTTPTMKAPIKKLVQRLCLRGFCTPQGVPLCKGGWTTLDTDQIITRFNSINRGIQNYYRFVDNFAKISRIQYILKFSLAKTLARKYRISVSKVFKRFGKDITFRTKSTNGKTYVVSFYNNHDWTRQPSAFQTKDTKPEILKVM</sequence>
<accession>A0ABV5WJ52</accession>
<dbReference type="CDD" id="cd01651">
    <property type="entry name" value="RT_G2_intron"/>
    <property type="match status" value="1"/>
</dbReference>
<organism evidence="2 3">
    <name type="scientific">Ectobacillus funiculus</name>
    <dbReference type="NCBI Taxonomy" id="137993"/>
    <lineage>
        <taxon>Bacteria</taxon>
        <taxon>Bacillati</taxon>
        <taxon>Bacillota</taxon>
        <taxon>Bacilli</taxon>
        <taxon>Bacillales</taxon>
        <taxon>Bacillaceae</taxon>
        <taxon>Ectobacillus</taxon>
    </lineage>
</organism>
<keyword evidence="3" id="KW-1185">Reference proteome</keyword>